<dbReference type="RefSeq" id="WP_367992392.1">
    <property type="nucleotide sequence ID" value="NZ_JBFPJR010000008.1"/>
</dbReference>
<evidence type="ECO:0000313" key="3">
    <source>
        <dbReference type="Proteomes" id="UP001556631"/>
    </source>
</evidence>
<dbReference type="EMBL" id="JBFPJR010000008">
    <property type="protein sequence ID" value="MEX0427220.1"/>
    <property type="molecule type" value="Genomic_DNA"/>
</dbReference>
<organism evidence="2 3">
    <name type="scientific">Nocardioides eburneus</name>
    <dbReference type="NCBI Taxonomy" id="3231482"/>
    <lineage>
        <taxon>Bacteria</taxon>
        <taxon>Bacillati</taxon>
        <taxon>Actinomycetota</taxon>
        <taxon>Actinomycetes</taxon>
        <taxon>Propionibacteriales</taxon>
        <taxon>Nocardioidaceae</taxon>
        <taxon>Nocardioides</taxon>
    </lineage>
</organism>
<dbReference type="Pfam" id="PF02900">
    <property type="entry name" value="LigB"/>
    <property type="match status" value="1"/>
</dbReference>
<dbReference type="InterPro" id="IPR004183">
    <property type="entry name" value="Xdiol_dOase_suB"/>
</dbReference>
<evidence type="ECO:0000313" key="2">
    <source>
        <dbReference type="EMBL" id="MEX0427220.1"/>
    </source>
</evidence>
<gene>
    <name evidence="2" type="ORF">AB3X52_06265</name>
</gene>
<keyword evidence="3" id="KW-1185">Reference proteome</keyword>
<accession>A0ABV3SWA5</accession>
<proteinExistence type="predicted"/>
<feature type="domain" description="Extradiol ring-cleavage dioxygenase class III enzyme subunit B" evidence="1">
    <location>
        <begin position="9"/>
        <end position="254"/>
    </location>
</feature>
<dbReference type="Gene3D" id="3.40.830.10">
    <property type="entry name" value="LigB-like"/>
    <property type="match status" value="1"/>
</dbReference>
<dbReference type="CDD" id="cd07359">
    <property type="entry name" value="PCA_45_Doxase_B_like"/>
    <property type="match status" value="1"/>
</dbReference>
<comment type="caution">
    <text evidence="2">The sequence shown here is derived from an EMBL/GenBank/DDBJ whole genome shotgun (WGS) entry which is preliminary data.</text>
</comment>
<protein>
    <recommendedName>
        <fullName evidence="1">Extradiol ring-cleavage dioxygenase class III enzyme subunit B domain-containing protein</fullName>
    </recommendedName>
</protein>
<dbReference type="SUPFAM" id="SSF53213">
    <property type="entry name" value="LigB-like"/>
    <property type="match status" value="1"/>
</dbReference>
<name>A0ABV3SWA5_9ACTN</name>
<sequence length="275" mass="29102">MGSLVFAGTTSHVSGIVRDPSTDSEHGAALATAWDSMAADIAAADPDVVVLVAPDHQEAFGLENLPIFAVGSAETHRAIREHGIPVDDVAGDPKAAQVLHASLVAQEFDVAIAHEMPLDHGFLVPVKRLGLQERHVVPLYVSCNQPPLPTLNRCRALGVALRRAIAELPEETTVAVLGLGALSHWVAIPRMGEINEEWDQRVLGWLEDGDLDAIATMTDAEILDEAGNGALEIRTWLLAAACAGGKARTLAYAPMDNWVTGIGITELEVAAEVTA</sequence>
<dbReference type="Proteomes" id="UP001556631">
    <property type="component" value="Unassembled WGS sequence"/>
</dbReference>
<evidence type="ECO:0000259" key="1">
    <source>
        <dbReference type="Pfam" id="PF02900"/>
    </source>
</evidence>
<reference evidence="2 3" key="1">
    <citation type="submission" date="2024-07" db="EMBL/GenBank/DDBJ databases">
        <authorList>
            <person name="Lee S."/>
            <person name="Kang M."/>
        </authorList>
    </citation>
    <scope>NUCLEOTIDE SEQUENCE [LARGE SCALE GENOMIC DNA]</scope>
    <source>
        <strain evidence="2 3">DS6</strain>
    </source>
</reference>